<dbReference type="AlphaFoldDB" id="A0A9F5IA63"/>
<dbReference type="PANTHER" id="PTHR36461">
    <property type="entry name" value="COORDINATOR OF PRMT5 AND DIFFERENTIATION STIMULATOR"/>
    <property type="match status" value="1"/>
</dbReference>
<sequence length="154" mass="17234">MKVNGSTVIGQEGVEVKRAKSFIWSPGKESVVAKISTPEDSDDFEDFPSENEDWELIGEDCSMPTLTVFPEMKPVSLYEEEDWDKELADSENNKNPYDLDDIIHCGGFLDGNPEAFCSVQEEPLYDPSLYHVAPLTLIHLEAVIEDGQFEDAAD</sequence>
<reference evidence="2" key="1">
    <citation type="submission" date="2025-08" db="UniProtKB">
        <authorList>
            <consortium name="RefSeq"/>
        </authorList>
    </citation>
    <scope>IDENTIFICATION</scope>
    <source>
        <tissue evidence="2">Liver</tissue>
    </source>
</reference>
<gene>
    <name evidence="2" type="primary">COPRS</name>
</gene>
<dbReference type="OMA" id="HCGGFLD"/>
<proteinExistence type="predicted"/>
<name>A0A9F5IA63_PYTBI</name>
<dbReference type="GO" id="GO:0005634">
    <property type="term" value="C:nucleus"/>
    <property type="evidence" value="ECO:0007669"/>
    <property type="project" value="InterPro"/>
</dbReference>
<accession>A0A9F5IA63</accession>
<dbReference type="CTD" id="55352"/>
<dbReference type="GO" id="GO:0042393">
    <property type="term" value="F:histone binding"/>
    <property type="evidence" value="ECO:0007669"/>
    <property type="project" value="InterPro"/>
</dbReference>
<dbReference type="Proteomes" id="UP000695026">
    <property type="component" value="Unplaced"/>
</dbReference>
<protein>
    <submittedName>
        <fullName evidence="2">Coordinator of PRMT5 and differentiation stimulator</fullName>
    </submittedName>
</protein>
<evidence type="ECO:0000313" key="2">
    <source>
        <dbReference type="RefSeq" id="XP_025019360.1"/>
    </source>
</evidence>
<dbReference type="KEGG" id="pbi:112540116"/>
<dbReference type="PANTHER" id="PTHR36461:SF1">
    <property type="entry name" value="COORDINATOR OF PRMT5 AND DIFFERENTIATION STIMULATOR"/>
    <property type="match status" value="1"/>
</dbReference>
<organism evidence="1 2">
    <name type="scientific">Python bivittatus</name>
    <name type="common">Burmese python</name>
    <name type="synonym">Python molurus bivittatus</name>
    <dbReference type="NCBI Taxonomy" id="176946"/>
    <lineage>
        <taxon>Eukaryota</taxon>
        <taxon>Metazoa</taxon>
        <taxon>Chordata</taxon>
        <taxon>Craniata</taxon>
        <taxon>Vertebrata</taxon>
        <taxon>Euteleostomi</taxon>
        <taxon>Lepidosauria</taxon>
        <taxon>Squamata</taxon>
        <taxon>Bifurcata</taxon>
        <taxon>Unidentata</taxon>
        <taxon>Episquamata</taxon>
        <taxon>Toxicofera</taxon>
        <taxon>Serpentes</taxon>
        <taxon>Henophidia</taxon>
        <taxon>Pythonidae</taxon>
        <taxon>Python</taxon>
    </lineage>
</organism>
<dbReference type="OrthoDB" id="9017978at2759"/>
<keyword evidence="1" id="KW-1185">Reference proteome</keyword>
<dbReference type="RefSeq" id="XP_025019360.1">
    <property type="nucleotide sequence ID" value="XM_025163592.1"/>
</dbReference>
<dbReference type="Pfam" id="PF15340">
    <property type="entry name" value="COPR5"/>
    <property type="match status" value="1"/>
</dbReference>
<dbReference type="InterPro" id="IPR029289">
    <property type="entry name" value="COPR5"/>
</dbReference>
<dbReference type="GeneID" id="112540116"/>
<evidence type="ECO:0000313" key="1">
    <source>
        <dbReference type="Proteomes" id="UP000695026"/>
    </source>
</evidence>